<comment type="caution">
    <text evidence="1">The sequence shown here is derived from an EMBL/GenBank/DDBJ whole genome shotgun (WGS) entry which is preliminary data.</text>
</comment>
<dbReference type="InterPro" id="IPR051320">
    <property type="entry name" value="Viral_Replic_Matur_Polypro"/>
</dbReference>
<name>A0A9R1XDW4_LACSA</name>
<dbReference type="InterPro" id="IPR043128">
    <property type="entry name" value="Rev_trsase/Diguanyl_cyclase"/>
</dbReference>
<reference evidence="1 2" key="1">
    <citation type="journal article" date="2017" name="Nat. Commun.">
        <title>Genome assembly with in vitro proximity ligation data and whole-genome triplication in lettuce.</title>
        <authorList>
            <person name="Reyes-Chin-Wo S."/>
            <person name="Wang Z."/>
            <person name="Yang X."/>
            <person name="Kozik A."/>
            <person name="Arikit S."/>
            <person name="Song C."/>
            <person name="Xia L."/>
            <person name="Froenicke L."/>
            <person name="Lavelle D.O."/>
            <person name="Truco M.J."/>
            <person name="Xia R."/>
            <person name="Zhu S."/>
            <person name="Xu C."/>
            <person name="Xu H."/>
            <person name="Xu X."/>
            <person name="Cox K."/>
            <person name="Korf I."/>
            <person name="Meyers B.C."/>
            <person name="Michelmore R.W."/>
        </authorList>
    </citation>
    <scope>NUCLEOTIDE SEQUENCE [LARGE SCALE GENOMIC DNA]</scope>
    <source>
        <strain evidence="2">cv. Salinas</strain>
        <tissue evidence="1">Seedlings</tissue>
    </source>
</reference>
<dbReference type="Proteomes" id="UP000235145">
    <property type="component" value="Unassembled WGS sequence"/>
</dbReference>
<dbReference type="PANTHER" id="PTHR33064:SF37">
    <property type="entry name" value="RIBONUCLEASE H"/>
    <property type="match status" value="1"/>
</dbReference>
<proteinExistence type="predicted"/>
<evidence type="ECO:0008006" key="3">
    <source>
        <dbReference type="Google" id="ProtNLM"/>
    </source>
</evidence>
<keyword evidence="2" id="KW-1185">Reference proteome</keyword>
<dbReference type="EMBL" id="NBSK02000005">
    <property type="protein sequence ID" value="KAJ0204572.1"/>
    <property type="molecule type" value="Genomic_DNA"/>
</dbReference>
<sequence>MDGGRKKIHGYYITKEGIQPNPSKIKDLLETNPPRNLKEMQGLNGKITTLECFISKSANKAMPLFQTLKGCIDKSNFRWTGEAEQALEPLNTTLRKLPMLASPIPCEKLSIYLATS</sequence>
<dbReference type="PANTHER" id="PTHR33064">
    <property type="entry name" value="POL PROTEIN"/>
    <property type="match status" value="1"/>
</dbReference>
<evidence type="ECO:0000313" key="1">
    <source>
        <dbReference type="EMBL" id="KAJ0204572.1"/>
    </source>
</evidence>
<evidence type="ECO:0000313" key="2">
    <source>
        <dbReference type="Proteomes" id="UP000235145"/>
    </source>
</evidence>
<dbReference type="InterPro" id="IPR043502">
    <property type="entry name" value="DNA/RNA_pol_sf"/>
</dbReference>
<dbReference type="Gene3D" id="3.30.70.270">
    <property type="match status" value="1"/>
</dbReference>
<gene>
    <name evidence="1" type="ORF">LSAT_V11C500280930</name>
</gene>
<organism evidence="1 2">
    <name type="scientific">Lactuca sativa</name>
    <name type="common">Garden lettuce</name>
    <dbReference type="NCBI Taxonomy" id="4236"/>
    <lineage>
        <taxon>Eukaryota</taxon>
        <taxon>Viridiplantae</taxon>
        <taxon>Streptophyta</taxon>
        <taxon>Embryophyta</taxon>
        <taxon>Tracheophyta</taxon>
        <taxon>Spermatophyta</taxon>
        <taxon>Magnoliopsida</taxon>
        <taxon>eudicotyledons</taxon>
        <taxon>Gunneridae</taxon>
        <taxon>Pentapetalae</taxon>
        <taxon>asterids</taxon>
        <taxon>campanulids</taxon>
        <taxon>Asterales</taxon>
        <taxon>Asteraceae</taxon>
        <taxon>Cichorioideae</taxon>
        <taxon>Cichorieae</taxon>
        <taxon>Lactucinae</taxon>
        <taxon>Lactuca</taxon>
    </lineage>
</organism>
<accession>A0A9R1XDW4</accession>
<protein>
    <recommendedName>
        <fullName evidence="3">Reverse transcriptase/retrotransposon-derived protein RNase H-like domain-containing protein</fullName>
    </recommendedName>
</protein>
<dbReference type="AlphaFoldDB" id="A0A9R1XDW4"/>
<dbReference type="SUPFAM" id="SSF56672">
    <property type="entry name" value="DNA/RNA polymerases"/>
    <property type="match status" value="1"/>
</dbReference>